<feature type="transmembrane region" description="Helical" evidence="12">
    <location>
        <begin position="1065"/>
        <end position="1082"/>
    </location>
</feature>
<dbReference type="InterPro" id="IPR051328">
    <property type="entry name" value="T7SS_ABC-Transporter"/>
</dbReference>
<keyword evidence="7" id="KW-0843">Virulence</keyword>
<evidence type="ECO:0000256" key="1">
    <source>
        <dbReference type="ARBA" id="ARBA00004651"/>
    </source>
</evidence>
<feature type="transmembrane region" description="Helical" evidence="12">
    <location>
        <begin position="987"/>
        <end position="1007"/>
    </location>
</feature>
<dbReference type="PANTHER" id="PTHR43077:SF10">
    <property type="entry name" value="TRANSPORT PERMEASE PROTEIN"/>
    <property type="match status" value="1"/>
</dbReference>
<feature type="compositionally biased region" description="Acidic residues" evidence="11">
    <location>
        <begin position="588"/>
        <end position="600"/>
    </location>
</feature>
<dbReference type="InterPro" id="IPR023838">
    <property type="entry name" value="T7SS_EsaA"/>
</dbReference>
<accession>A0A1G6PY66</accession>
<dbReference type="Proteomes" id="UP000198666">
    <property type="component" value="Unassembled WGS sequence"/>
</dbReference>
<dbReference type="Gene3D" id="3.40.1710.10">
    <property type="entry name" value="abc type-2 transporter like domain"/>
    <property type="match status" value="1"/>
</dbReference>
<keyword evidence="4" id="KW-1003">Cell membrane</keyword>
<dbReference type="RefSeq" id="WP_093727063.1">
    <property type="nucleotide sequence ID" value="NZ_FMZB01000004.1"/>
</dbReference>
<evidence type="ECO:0000256" key="5">
    <source>
        <dbReference type="ARBA" id="ARBA00022692"/>
    </source>
</evidence>
<evidence type="ECO:0000313" key="14">
    <source>
        <dbReference type="Proteomes" id="UP000198666"/>
    </source>
</evidence>
<dbReference type="GO" id="GO:0005886">
    <property type="term" value="C:plasma membrane"/>
    <property type="evidence" value="ECO:0007669"/>
    <property type="project" value="UniProtKB-SubCell"/>
</dbReference>
<evidence type="ECO:0000256" key="9">
    <source>
        <dbReference type="ARBA" id="ARBA00046722"/>
    </source>
</evidence>
<evidence type="ECO:0000256" key="10">
    <source>
        <dbReference type="SAM" id="Coils"/>
    </source>
</evidence>
<evidence type="ECO:0000256" key="8">
    <source>
        <dbReference type="ARBA" id="ARBA00023136"/>
    </source>
</evidence>
<keyword evidence="5 12" id="KW-0812">Transmembrane</keyword>
<dbReference type="NCBIfam" id="TIGR03929">
    <property type="entry name" value="T7_esaA_Nterm"/>
    <property type="match status" value="1"/>
</dbReference>
<organism evidence="13 14">
    <name type="scientific">Terribacillus halophilus</name>
    <dbReference type="NCBI Taxonomy" id="361279"/>
    <lineage>
        <taxon>Bacteria</taxon>
        <taxon>Bacillati</taxon>
        <taxon>Bacillota</taxon>
        <taxon>Bacilli</taxon>
        <taxon>Bacillales</taxon>
        <taxon>Bacillaceae</taxon>
        <taxon>Terribacillus</taxon>
    </lineage>
</organism>
<dbReference type="OrthoDB" id="4974788at2"/>
<keyword evidence="14" id="KW-1185">Reference proteome</keyword>
<dbReference type="AlphaFoldDB" id="A0A1G6PY66"/>
<dbReference type="STRING" id="361279.SAMN05421663_104285"/>
<evidence type="ECO:0000256" key="11">
    <source>
        <dbReference type="SAM" id="MobiDB-lite"/>
    </source>
</evidence>
<reference evidence="14" key="1">
    <citation type="submission" date="2016-10" db="EMBL/GenBank/DDBJ databases">
        <authorList>
            <person name="Varghese N."/>
            <person name="Submissions S."/>
        </authorList>
    </citation>
    <scope>NUCLEOTIDE SEQUENCE [LARGE SCALE GENOMIC DNA]</scope>
    <source>
        <strain evidence="14">DSM 21620</strain>
    </source>
</reference>
<protein>
    <recommendedName>
        <fullName evidence="3">Type VII secretion system accessory factor EsaA</fullName>
    </recommendedName>
</protein>
<evidence type="ECO:0000256" key="2">
    <source>
        <dbReference type="ARBA" id="ARBA00008338"/>
    </source>
</evidence>
<name>A0A1G6PY66_9BACI</name>
<evidence type="ECO:0000256" key="4">
    <source>
        <dbReference type="ARBA" id="ARBA00022475"/>
    </source>
</evidence>
<evidence type="ECO:0000256" key="7">
    <source>
        <dbReference type="ARBA" id="ARBA00023026"/>
    </source>
</evidence>
<feature type="region of interest" description="Disordered" evidence="11">
    <location>
        <begin position="585"/>
        <end position="687"/>
    </location>
</feature>
<evidence type="ECO:0000256" key="12">
    <source>
        <dbReference type="SAM" id="Phobius"/>
    </source>
</evidence>
<comment type="similarity">
    <text evidence="2">Belongs to the EsaA family.</text>
</comment>
<dbReference type="EMBL" id="FMZB01000004">
    <property type="protein sequence ID" value="SDC84337.1"/>
    <property type="molecule type" value="Genomic_DNA"/>
</dbReference>
<gene>
    <name evidence="13" type="ORF">SAMN05421663_104285</name>
</gene>
<proteinExistence type="inferred from homology"/>
<evidence type="ECO:0000313" key="13">
    <source>
        <dbReference type="EMBL" id="SDC84337.1"/>
    </source>
</evidence>
<dbReference type="PANTHER" id="PTHR43077">
    <property type="entry name" value="TRANSPORT PERMEASE YVFS-RELATED"/>
    <property type="match status" value="1"/>
</dbReference>
<comment type="subunit">
    <text evidence="9">Homodimer. Interacts with EssB.</text>
</comment>
<feature type="compositionally biased region" description="Acidic residues" evidence="11">
    <location>
        <begin position="653"/>
        <end position="679"/>
    </location>
</feature>
<keyword evidence="6 12" id="KW-1133">Transmembrane helix</keyword>
<feature type="coiled-coil region" evidence="10">
    <location>
        <begin position="323"/>
        <end position="350"/>
    </location>
</feature>
<feature type="compositionally biased region" description="Polar residues" evidence="11">
    <location>
        <begin position="601"/>
        <end position="617"/>
    </location>
</feature>
<feature type="transmembrane region" description="Helical" evidence="12">
    <location>
        <begin position="1091"/>
        <end position="1117"/>
    </location>
</feature>
<sequence length="1180" mass="131332">MKKFDKRWILFLVLIVLLASGLSYLTLHQETTKTAEQPKTQNMSVALVNEDQGSTFNGTDLAFGDAFVNSVSENENHEWFVVSRGVAESGLKNNTYDMMIVIPNDFSEKSLNITAEAPEQVVLQYKINASENPRLKEEAEKTASDILNDFNRRVIDVYFASIIGNLQNAQDNIGQMVNRQAAYTNSYNSNVFQPLSGYTDQFGMVRENTEVSKDSFTSFGELLASYEDQLVDETQLGEDFVSNLDEVMNLKETNNTDLVNFQDQINQFSQGLTAGEVDQRLDQLVATNEAINRQFAASQQSVVDTVMARPATSLNTTNIYSGSVSLKQQLQDSSERVAALQQDINAYLTESNEQFRAKIRDRIRSTIEEELDEDQYLNINMLFEDPNQVAVNRINRAIGKLPSLNSEDFQNVGLPDSTVDEITNVIRMTEKYQEEIKGVSIDQDPSPTLKDEFDRLNEKLKDGVEVKDSVEIPANKKEGQIFKLDPPEGFYIERLVLQMPHGKEKEYTKAIRDGEVELPSNENGEFTVKATLAKNESKSDFDVYKPIEWSWTLEQKDIDNVEEPDEMAYAPSTGNLLATTQVKNDENQTAEEDVTEEDTQADVTPSDNGGNGQTTPDEGNLPDEDDTETPVTPPENGHDEKPGDEGSDQPTDPGEDEGPGDSEEQPGTDKPDEDDEDKDEPEKLYIKDNFIQHRISTPVEELDDTTETLIRTVTNTISAYQELGSQYESYFGFGLHGLPENFGSANLIDLASNDSLYYLFKKKDIKDLLTDYMTGQITGSVTEQLRTPAEAFRQQVGDYQSRVQQAIADADTLTGQVAATTEQAAVLNDNVSQTLEDVTAWRDQMLTLLENQTEIQTNAQGEQEAVLSLGSEFQPLLMSSQTLAEQAQSNTNTADQVYETFDTIDTQAREIEQSGTNLVSDAETLASNLTDKLSDDQNFTENFTEVLANSRVGDRQNENLYDFLSSPVQTSNEGTIAAQSQTVFTPYYLVLISFIVVLFTAYVISTLHMRRKQDDQFASDTSLMVQHAPITIITAGIGLLEGIVIGIVSSYYLPIDDLNKLQLTAVMALLIMAMLLIATYLLRQMKMIGMFILLAIFSLYLFFTDAIGTASTAFPSIEKFSPLQYMETFMLRIVEGSVNYIVAIFALVIAAAIGALANLLVISQSDKGVDNADDNQTEAG</sequence>
<feature type="transmembrane region" description="Helical" evidence="12">
    <location>
        <begin position="1137"/>
        <end position="1161"/>
    </location>
</feature>
<keyword evidence="8 12" id="KW-0472">Membrane</keyword>
<evidence type="ECO:0000256" key="6">
    <source>
        <dbReference type="ARBA" id="ARBA00022989"/>
    </source>
</evidence>
<keyword evidence="10" id="KW-0175">Coiled coil</keyword>
<evidence type="ECO:0000256" key="3">
    <source>
        <dbReference type="ARBA" id="ARBA00020819"/>
    </source>
</evidence>
<comment type="subcellular location">
    <subcellularLocation>
        <location evidence="1">Cell membrane</location>
        <topology evidence="1">Multi-pass membrane protein</topology>
    </subcellularLocation>
</comment>
<feature type="transmembrane region" description="Helical" evidence="12">
    <location>
        <begin position="1028"/>
        <end position="1053"/>
    </location>
</feature>